<comment type="caution">
    <text evidence="1">The sequence shown here is derived from an EMBL/GenBank/DDBJ whole genome shotgun (WGS) entry which is preliminary data.</text>
</comment>
<reference evidence="1 2" key="1">
    <citation type="submission" date="2014-02" db="EMBL/GenBank/DDBJ databases">
        <title>Aquamicrobium defluvii Genome sequencing.</title>
        <authorList>
            <person name="Wang X."/>
        </authorList>
    </citation>
    <scope>NUCLEOTIDE SEQUENCE [LARGE SCALE GENOMIC DNA]</scope>
    <source>
        <strain evidence="1 2">W13Z1</strain>
    </source>
</reference>
<proteinExistence type="predicted"/>
<protein>
    <submittedName>
        <fullName evidence="1">Uncharacterized protein</fullName>
    </submittedName>
</protein>
<sequence>MLDALDETLRDLLDNACRLIGDRSKCGPEATWQDVLLHHAADITVEVLESAHPDRVPAGTDYPWGKVSGPAT</sequence>
<dbReference type="PATRIC" id="fig|69279.3.peg.4842"/>
<dbReference type="AlphaFoldDB" id="A0A011SPY4"/>
<dbReference type="Proteomes" id="UP000019849">
    <property type="component" value="Unassembled WGS sequence"/>
</dbReference>
<dbReference type="HOGENOM" id="CLU_2713587_0_0_5"/>
<evidence type="ECO:0000313" key="2">
    <source>
        <dbReference type="Proteomes" id="UP000019849"/>
    </source>
</evidence>
<dbReference type="EMBL" id="JENY01000062">
    <property type="protein sequence ID" value="EXL01239.1"/>
    <property type="molecule type" value="Genomic_DNA"/>
</dbReference>
<organism evidence="1 2">
    <name type="scientific">Aquamicrobium defluvii</name>
    <dbReference type="NCBI Taxonomy" id="69279"/>
    <lineage>
        <taxon>Bacteria</taxon>
        <taxon>Pseudomonadati</taxon>
        <taxon>Pseudomonadota</taxon>
        <taxon>Alphaproteobacteria</taxon>
        <taxon>Hyphomicrobiales</taxon>
        <taxon>Phyllobacteriaceae</taxon>
        <taxon>Aquamicrobium</taxon>
    </lineage>
</organism>
<gene>
    <name evidence="1" type="ORF">BG36_21680</name>
</gene>
<accession>A0A011SPY4</accession>
<name>A0A011SPY4_9HYPH</name>
<evidence type="ECO:0000313" key="1">
    <source>
        <dbReference type="EMBL" id="EXL01239.1"/>
    </source>
</evidence>